<evidence type="ECO:0000313" key="2">
    <source>
        <dbReference type="EMBL" id="TNV83724.1"/>
    </source>
</evidence>
<organism evidence="2 3">
    <name type="scientific">Halteria grandinella</name>
    <dbReference type="NCBI Taxonomy" id="5974"/>
    <lineage>
        <taxon>Eukaryota</taxon>
        <taxon>Sar</taxon>
        <taxon>Alveolata</taxon>
        <taxon>Ciliophora</taxon>
        <taxon>Intramacronucleata</taxon>
        <taxon>Spirotrichea</taxon>
        <taxon>Stichotrichia</taxon>
        <taxon>Sporadotrichida</taxon>
        <taxon>Halteriidae</taxon>
        <taxon>Halteria</taxon>
    </lineage>
</organism>
<accession>A0A8J8P0T7</accession>
<dbReference type="Pfam" id="PF02493">
    <property type="entry name" value="MORN"/>
    <property type="match status" value="3"/>
</dbReference>
<proteinExistence type="predicted"/>
<evidence type="ECO:0000256" key="1">
    <source>
        <dbReference type="ARBA" id="ARBA00022737"/>
    </source>
</evidence>
<protein>
    <submittedName>
        <fullName evidence="2">Uncharacterized protein</fullName>
    </submittedName>
</protein>
<keyword evidence="1" id="KW-0677">Repeat</keyword>
<keyword evidence="3" id="KW-1185">Reference proteome</keyword>
<reference evidence="2" key="1">
    <citation type="submission" date="2019-06" db="EMBL/GenBank/DDBJ databases">
        <authorList>
            <person name="Zheng W."/>
        </authorList>
    </citation>
    <scope>NUCLEOTIDE SEQUENCE</scope>
    <source>
        <strain evidence="2">QDHG01</strain>
    </source>
</reference>
<sequence>MILQQPSQLEQQPTQIISFNSPVEWTTFEGAESGFWLGLEQGVYYGQVVDGKRHGYGIAYSTEDYGPEFYECQWNNGSPIKGRYIWIIGNKWHKYEGSMDETYRLTGNGSYHREDGIQYKGGYEYGKKHGQGRETKTDGTYDEGEWKDNIRVGVHKYYSKEGVLTKTQDHVNR</sequence>
<evidence type="ECO:0000313" key="3">
    <source>
        <dbReference type="Proteomes" id="UP000785679"/>
    </source>
</evidence>
<dbReference type="AlphaFoldDB" id="A0A8J8P0T7"/>
<dbReference type="EMBL" id="RRYP01003531">
    <property type="protein sequence ID" value="TNV83724.1"/>
    <property type="molecule type" value="Genomic_DNA"/>
</dbReference>
<dbReference type="Gene3D" id="2.20.110.10">
    <property type="entry name" value="Histone H3 K4-specific methyltransferase SET7/9 N-terminal domain"/>
    <property type="match status" value="1"/>
</dbReference>
<dbReference type="InterPro" id="IPR003409">
    <property type="entry name" value="MORN"/>
</dbReference>
<dbReference type="Proteomes" id="UP000785679">
    <property type="component" value="Unassembled WGS sequence"/>
</dbReference>
<comment type="caution">
    <text evidence="2">The sequence shown here is derived from an EMBL/GenBank/DDBJ whole genome shotgun (WGS) entry which is preliminary data.</text>
</comment>
<dbReference type="SUPFAM" id="SSF82185">
    <property type="entry name" value="Histone H3 K4-specific methyltransferase SET7/9 N-terminal domain"/>
    <property type="match status" value="1"/>
</dbReference>
<gene>
    <name evidence="2" type="ORF">FGO68_gene3521</name>
</gene>
<name>A0A8J8P0T7_HALGN</name>